<protein>
    <recommendedName>
        <fullName evidence="3">CsbD-like domain-containing protein</fullName>
    </recommendedName>
</protein>
<proteinExistence type="predicted"/>
<name>A0A261Y469_9FUNG</name>
<evidence type="ECO:0000313" key="2">
    <source>
        <dbReference type="Proteomes" id="UP000242875"/>
    </source>
</evidence>
<reference evidence="1 2" key="1">
    <citation type="journal article" date="2017" name="Mycologia">
        <title>Bifiguratus adelaidae, gen. et sp. nov., a new member of Mucoromycotina in endophytic and soil-dwelling habitats.</title>
        <authorList>
            <person name="Torres-Cruz T.J."/>
            <person name="Billingsley Tobias T.L."/>
            <person name="Almatruk M."/>
            <person name="Hesse C."/>
            <person name="Kuske C.R."/>
            <person name="Desiro A."/>
            <person name="Benucci G.M."/>
            <person name="Bonito G."/>
            <person name="Stajich J.E."/>
            <person name="Dunlap C."/>
            <person name="Arnold A.E."/>
            <person name="Porras-Alfaro A."/>
        </authorList>
    </citation>
    <scope>NUCLEOTIDE SEQUENCE [LARGE SCALE GENOMIC DNA]</scope>
    <source>
        <strain evidence="1 2">AZ0501</strain>
    </source>
</reference>
<dbReference type="PANTHER" id="PTHR40460:SF1">
    <property type="entry name" value="CSBD-LIKE DOMAIN-CONTAINING PROTEIN"/>
    <property type="match status" value="1"/>
</dbReference>
<evidence type="ECO:0000313" key="1">
    <source>
        <dbReference type="EMBL" id="OZJ05426.1"/>
    </source>
</evidence>
<dbReference type="Proteomes" id="UP000242875">
    <property type="component" value="Unassembled WGS sequence"/>
</dbReference>
<evidence type="ECO:0008006" key="3">
    <source>
        <dbReference type="Google" id="ProtNLM"/>
    </source>
</evidence>
<gene>
    <name evidence="1" type="ORF">BZG36_01655</name>
</gene>
<sequence>MSDNNTQSTQPSKLNGNLNSVLGAAKETIGDAIGVQSLSDTGAKQRAEGNREYEAAKAQVYLDNAGTAAKTKVEGVVSNLVNDPEAKAEADVKHNIAKSKMDANAPQ</sequence>
<comment type="caution">
    <text evidence="1">The sequence shown here is derived from an EMBL/GenBank/DDBJ whole genome shotgun (WGS) entry which is preliminary data.</text>
</comment>
<dbReference type="EMBL" id="MVBO01000015">
    <property type="protein sequence ID" value="OZJ05426.1"/>
    <property type="molecule type" value="Genomic_DNA"/>
</dbReference>
<dbReference type="PANTHER" id="PTHR40460">
    <property type="entry name" value="CHROMOSOME 1, WHOLE GENOME SHOTGUN SEQUENCE"/>
    <property type="match status" value="1"/>
</dbReference>
<keyword evidence="2" id="KW-1185">Reference proteome</keyword>
<dbReference type="AlphaFoldDB" id="A0A261Y469"/>
<accession>A0A261Y469</accession>
<organism evidence="1 2">
    <name type="scientific">Bifiguratus adelaidae</name>
    <dbReference type="NCBI Taxonomy" id="1938954"/>
    <lineage>
        <taxon>Eukaryota</taxon>
        <taxon>Fungi</taxon>
        <taxon>Fungi incertae sedis</taxon>
        <taxon>Mucoromycota</taxon>
        <taxon>Mucoromycotina</taxon>
        <taxon>Endogonomycetes</taxon>
        <taxon>Endogonales</taxon>
        <taxon>Endogonales incertae sedis</taxon>
        <taxon>Bifiguratus</taxon>
    </lineage>
</organism>
<dbReference type="OrthoDB" id="9999611at2759"/>